<reference evidence="2 3" key="1">
    <citation type="submission" date="2016-11" db="EMBL/GenBank/DDBJ databases">
        <authorList>
            <person name="Jaros S."/>
            <person name="Januszkiewicz K."/>
            <person name="Wedrychowicz H."/>
        </authorList>
    </citation>
    <scope>NUCLEOTIDE SEQUENCE [LARGE SCALE GENOMIC DNA]</scope>
    <source>
        <strain evidence="2 3">DSM 43832</strain>
    </source>
</reference>
<accession>A0A1M6Q1Z7</accession>
<protein>
    <submittedName>
        <fullName evidence="2">Uncharacterized protein</fullName>
    </submittedName>
</protein>
<organism evidence="2 3">
    <name type="scientific">Pseudonocardia thermophila</name>
    <dbReference type="NCBI Taxonomy" id="1848"/>
    <lineage>
        <taxon>Bacteria</taxon>
        <taxon>Bacillati</taxon>
        <taxon>Actinomycetota</taxon>
        <taxon>Actinomycetes</taxon>
        <taxon>Pseudonocardiales</taxon>
        <taxon>Pseudonocardiaceae</taxon>
        <taxon>Pseudonocardia</taxon>
    </lineage>
</organism>
<sequence length="81" mass="8425">MVPFGWTLGLAIGLVVVVVVVALVVPILVLAHKIGTQAQQLDASLRKARQHTAGLAGLRTTIDHATVIIAGLQRGRARLGG</sequence>
<proteinExistence type="predicted"/>
<evidence type="ECO:0000313" key="3">
    <source>
        <dbReference type="Proteomes" id="UP000184363"/>
    </source>
</evidence>
<evidence type="ECO:0000256" key="1">
    <source>
        <dbReference type="SAM" id="Phobius"/>
    </source>
</evidence>
<keyword evidence="3" id="KW-1185">Reference proteome</keyword>
<evidence type="ECO:0000313" key="2">
    <source>
        <dbReference type="EMBL" id="SHK14242.1"/>
    </source>
</evidence>
<dbReference type="OrthoDB" id="3701326at2"/>
<keyword evidence="1" id="KW-0472">Membrane</keyword>
<dbReference type="Proteomes" id="UP000184363">
    <property type="component" value="Unassembled WGS sequence"/>
</dbReference>
<dbReference type="AlphaFoldDB" id="A0A1M6Q1Z7"/>
<keyword evidence="1" id="KW-1133">Transmembrane helix</keyword>
<keyword evidence="1" id="KW-0812">Transmembrane</keyword>
<dbReference type="EMBL" id="FRAP01000003">
    <property type="protein sequence ID" value="SHK14242.1"/>
    <property type="molecule type" value="Genomic_DNA"/>
</dbReference>
<gene>
    <name evidence="2" type="ORF">SAMN05443637_10348</name>
</gene>
<dbReference type="RefSeq" id="WP_073455616.1">
    <property type="nucleotide sequence ID" value="NZ_CALGVN010000033.1"/>
</dbReference>
<dbReference type="STRING" id="1848.SAMN05443637_10348"/>
<feature type="transmembrane region" description="Helical" evidence="1">
    <location>
        <begin position="6"/>
        <end position="31"/>
    </location>
</feature>
<name>A0A1M6Q1Z7_PSETH</name>